<dbReference type="EMBL" id="OL473597">
    <property type="protein sequence ID" value="UNH61164.1"/>
    <property type="molecule type" value="Genomic_DNA"/>
</dbReference>
<evidence type="ECO:0000313" key="1">
    <source>
        <dbReference type="EMBL" id="UNH61164.1"/>
    </source>
</evidence>
<keyword evidence="2" id="KW-1185">Reference proteome</keyword>
<protein>
    <submittedName>
        <fullName evidence="1">Uncharacterized protein</fullName>
    </submittedName>
</protein>
<accession>A0AC61TSG6</accession>
<sequence length="182" mass="20595">MAKRALVRADGFITDICEAGEEFEVYTGPGSSLKWMDIPDDATNLWKMELGEWIPDYSFHDPETLRIVAYGDPGAQLSMLYRDIEAGLFGEKAKKGKFFQHIKSVKETLPEVEWEEIEVVNDDGTTSIVRQKVLPNEPFPHTDQIPCWLGEFEIPDDAQKEFGIGRYGKNVPNVPTGLTEKE</sequence>
<gene>
    <name evidence="1" type="ORF">SSZBM1_47</name>
</gene>
<reference evidence="1" key="1">
    <citation type="submission" date="2021-11" db="EMBL/GenBank/DDBJ databases">
        <authorList>
            <person name="Rong C."/>
            <person name="Yang Y."/>
            <person name="Li S."/>
            <person name="Zhou K."/>
            <person name="Xu Y."/>
            <person name="Zhang R."/>
            <person name="Zhang Y."/>
        </authorList>
    </citation>
    <scope>NUCLEOTIDE SEQUENCE</scope>
</reference>
<dbReference type="Proteomes" id="UP000829362">
    <property type="component" value="Segment"/>
</dbReference>
<organism evidence="1 2">
    <name type="scientific">Synechococcus phage S-SZBM1</name>
    <dbReference type="NCBI Taxonomy" id="2926475"/>
    <lineage>
        <taxon>Viruses</taxon>
        <taxon>Duplodnaviria</taxon>
        <taxon>Heunggongvirae</taxon>
        <taxon>Uroviricota</taxon>
        <taxon>Caudoviricetes</taxon>
        <taxon>Pantevenvirales</taxon>
        <taxon>Kyanoviridae</taxon>
        <taxon>Shenzhenivirus</taxon>
        <taxon>Shenzhenivirus sszbm1</taxon>
    </lineage>
</organism>
<evidence type="ECO:0000313" key="2">
    <source>
        <dbReference type="Proteomes" id="UP000829362"/>
    </source>
</evidence>
<proteinExistence type="predicted"/>
<name>A0AC61TSG6_9CAUD</name>